<dbReference type="InterPro" id="IPR005479">
    <property type="entry name" value="CPAse_ATP-bd"/>
</dbReference>
<accession>A0A7W9CTM7</accession>
<evidence type="ECO:0000259" key="3">
    <source>
        <dbReference type="PROSITE" id="PS50975"/>
    </source>
</evidence>
<reference evidence="4 5" key="1">
    <citation type="submission" date="2020-08" db="EMBL/GenBank/DDBJ databases">
        <title>Genomic Encyclopedia of Type Strains, Phase IV (KMG-IV): sequencing the most valuable type-strain genomes for metagenomic binning, comparative biology and taxonomic classification.</title>
        <authorList>
            <person name="Goeker M."/>
        </authorList>
    </citation>
    <scope>NUCLEOTIDE SEQUENCE [LARGE SCALE GENOMIC DNA]</scope>
    <source>
        <strain evidence="4 5">DSM 16268</strain>
    </source>
</reference>
<name>A0A7W9CTM7_9HYPH</name>
<dbReference type="AlphaFoldDB" id="A0A7W9CTM7"/>
<dbReference type="Pfam" id="PF02786">
    <property type="entry name" value="CPSase_L_D2"/>
    <property type="match status" value="1"/>
</dbReference>
<evidence type="ECO:0000256" key="1">
    <source>
        <dbReference type="PROSITE-ProRule" id="PRU00409"/>
    </source>
</evidence>
<proteinExistence type="predicted"/>
<feature type="region of interest" description="Disordered" evidence="2">
    <location>
        <begin position="406"/>
        <end position="435"/>
    </location>
</feature>
<sequence>MSRHRGKSQSSPAVVLVATQRSHWGACRFPSALRRGGFFVVILARPRSLIALGRDRIRDRFVLLRSRRLVPVMRADLEHAIQGLSDLRIVPTDDGAHHLLARLLRDDTDRSAPLSPTLRSALDRSLGAADNVAMRTDKTAIQALAQRTGVDVPAGGPVESEDEALRLGAGLGYPVLLKLPRGAGGGGIALCEDAASLTAAYRRLVPDAKTPQGAIRRFMERLVLSDTPGTPSVQKFIAGETGISCAYAEEGRTLAVMTALVIAQRGPTRPATAVRLVRHPAMEEATARMVAGLGASGFLSFDFVIEPGTGRALLLECNPRPIQMMPLGPRIGADLIGAMRAGRSGRLEGPADPLDVALFPQEWGRDPQSPLLVHGIHDVPWDEPLLLAAMMKRAERHHRSLVSEGLAGPAEEPPVAPASWPALDTPSQAARVAEP</sequence>
<dbReference type="Proteomes" id="UP000523821">
    <property type="component" value="Unassembled WGS sequence"/>
</dbReference>
<keyword evidence="5" id="KW-1185">Reference proteome</keyword>
<dbReference type="EMBL" id="JACHOO010000001">
    <property type="protein sequence ID" value="MBB5751202.1"/>
    <property type="molecule type" value="Genomic_DNA"/>
</dbReference>
<evidence type="ECO:0000313" key="5">
    <source>
        <dbReference type="Proteomes" id="UP000523821"/>
    </source>
</evidence>
<dbReference type="InterPro" id="IPR011761">
    <property type="entry name" value="ATP-grasp"/>
</dbReference>
<evidence type="ECO:0000256" key="2">
    <source>
        <dbReference type="SAM" id="MobiDB-lite"/>
    </source>
</evidence>
<dbReference type="RefSeq" id="WP_183851777.1">
    <property type="nucleotide sequence ID" value="NZ_JACHOO010000001.1"/>
</dbReference>
<keyword evidence="1" id="KW-0547">Nucleotide-binding</keyword>
<feature type="domain" description="ATP-grasp" evidence="3">
    <location>
        <begin position="142"/>
        <end position="344"/>
    </location>
</feature>
<evidence type="ECO:0000313" key="4">
    <source>
        <dbReference type="EMBL" id="MBB5751202.1"/>
    </source>
</evidence>
<dbReference type="Gene3D" id="3.30.470.20">
    <property type="entry name" value="ATP-grasp fold, B domain"/>
    <property type="match status" value="2"/>
</dbReference>
<keyword evidence="1" id="KW-0067">ATP-binding</keyword>
<dbReference type="GO" id="GO:0046872">
    <property type="term" value="F:metal ion binding"/>
    <property type="evidence" value="ECO:0007669"/>
    <property type="project" value="InterPro"/>
</dbReference>
<dbReference type="PROSITE" id="PS50975">
    <property type="entry name" value="ATP_GRASP"/>
    <property type="match status" value="1"/>
</dbReference>
<protein>
    <recommendedName>
        <fullName evidence="3">ATP-grasp domain-containing protein</fullName>
    </recommendedName>
</protein>
<dbReference type="GO" id="GO:0005524">
    <property type="term" value="F:ATP binding"/>
    <property type="evidence" value="ECO:0007669"/>
    <property type="project" value="UniProtKB-UniRule"/>
</dbReference>
<comment type="caution">
    <text evidence="4">The sequence shown here is derived from an EMBL/GenBank/DDBJ whole genome shotgun (WGS) entry which is preliminary data.</text>
</comment>
<organism evidence="4 5">
    <name type="scientific">Prosthecomicrobium pneumaticum</name>
    <dbReference type="NCBI Taxonomy" id="81895"/>
    <lineage>
        <taxon>Bacteria</taxon>
        <taxon>Pseudomonadati</taxon>
        <taxon>Pseudomonadota</taxon>
        <taxon>Alphaproteobacteria</taxon>
        <taxon>Hyphomicrobiales</taxon>
        <taxon>Kaistiaceae</taxon>
        <taxon>Prosthecomicrobium</taxon>
    </lineage>
</organism>
<dbReference type="SUPFAM" id="SSF56059">
    <property type="entry name" value="Glutathione synthetase ATP-binding domain-like"/>
    <property type="match status" value="1"/>
</dbReference>
<gene>
    <name evidence="4" type="ORF">GGQ63_000245</name>
</gene>